<dbReference type="Proteomes" id="UP000316621">
    <property type="component" value="Chromosome 5"/>
</dbReference>
<protein>
    <submittedName>
        <fullName evidence="1">Uncharacterized protein</fullName>
    </submittedName>
</protein>
<evidence type="ECO:0000313" key="1">
    <source>
        <dbReference type="EMBL" id="RZC60710.1"/>
    </source>
</evidence>
<accession>A0A4Y7JL01</accession>
<evidence type="ECO:0000313" key="2">
    <source>
        <dbReference type="Proteomes" id="UP000316621"/>
    </source>
</evidence>
<reference evidence="1 2" key="1">
    <citation type="journal article" date="2018" name="Science">
        <title>The opium poppy genome and morphinan production.</title>
        <authorList>
            <person name="Guo L."/>
            <person name="Winzer T."/>
            <person name="Yang X."/>
            <person name="Li Y."/>
            <person name="Ning Z."/>
            <person name="He Z."/>
            <person name="Teodor R."/>
            <person name="Lu Y."/>
            <person name="Bowser T.A."/>
            <person name="Graham I.A."/>
            <person name="Ye K."/>
        </authorList>
    </citation>
    <scope>NUCLEOTIDE SEQUENCE [LARGE SCALE GENOMIC DNA]</scope>
    <source>
        <strain evidence="2">cv. HN1</strain>
        <tissue evidence="1">Leaves</tissue>
    </source>
</reference>
<feature type="non-terminal residue" evidence="1">
    <location>
        <position position="114"/>
    </location>
</feature>
<proteinExistence type="predicted"/>
<dbReference type="AlphaFoldDB" id="A0A4Y7JL01"/>
<dbReference type="Gramene" id="RZC60710">
    <property type="protein sequence ID" value="RZC60710"/>
    <property type="gene ID" value="C5167_022469"/>
</dbReference>
<organism evidence="1 2">
    <name type="scientific">Papaver somniferum</name>
    <name type="common">Opium poppy</name>
    <dbReference type="NCBI Taxonomy" id="3469"/>
    <lineage>
        <taxon>Eukaryota</taxon>
        <taxon>Viridiplantae</taxon>
        <taxon>Streptophyta</taxon>
        <taxon>Embryophyta</taxon>
        <taxon>Tracheophyta</taxon>
        <taxon>Spermatophyta</taxon>
        <taxon>Magnoliopsida</taxon>
        <taxon>Ranunculales</taxon>
        <taxon>Papaveraceae</taxon>
        <taxon>Papaveroideae</taxon>
        <taxon>Papaver</taxon>
    </lineage>
</organism>
<sequence>MGLHGFDGEHSLRLANLLECSTVPGLKVVVRKELLICGLLEVNCFYVLTKDCNFDRKFTLRMLSNGGMNNCKIPHCWEMQKFYFMKEQAMLRYEEEMTSILRRRGLYSVLHQIT</sequence>
<name>A0A4Y7JL01_PAPSO</name>
<keyword evidence="2" id="KW-1185">Reference proteome</keyword>
<gene>
    <name evidence="1" type="ORF">C5167_022469</name>
</gene>
<dbReference type="EMBL" id="CM010719">
    <property type="protein sequence ID" value="RZC60710.1"/>
    <property type="molecule type" value="Genomic_DNA"/>
</dbReference>